<dbReference type="PROSITE" id="PS00092">
    <property type="entry name" value="N6_MTASE"/>
    <property type="match status" value="1"/>
</dbReference>
<dbReference type="PRINTS" id="PR00507">
    <property type="entry name" value="N12N6MTFRASE"/>
</dbReference>
<proteinExistence type="inferred from homology"/>
<keyword evidence="8" id="KW-0175">Coiled coil</keyword>
<dbReference type="Gene3D" id="1.20.1260.30">
    <property type="match status" value="1"/>
</dbReference>
<dbReference type="InterPro" id="IPR002052">
    <property type="entry name" value="DNA_methylase_N6_adenine_CS"/>
</dbReference>
<evidence type="ECO:0000259" key="10">
    <source>
        <dbReference type="Pfam" id="PF12161"/>
    </source>
</evidence>
<dbReference type="Gene3D" id="3.40.50.150">
    <property type="entry name" value="Vaccinia Virus protein VP39"/>
    <property type="match status" value="1"/>
</dbReference>
<feature type="domain" description="DNA methylase adenine-specific" evidence="9">
    <location>
        <begin position="158"/>
        <end position="475"/>
    </location>
</feature>
<keyword evidence="4 11" id="KW-0808">Transferase</keyword>
<dbReference type="RefSeq" id="WP_318757692.1">
    <property type="nucleotide sequence ID" value="NZ_JAWUZT010000039.1"/>
</dbReference>
<keyword evidence="6" id="KW-0680">Restriction system</keyword>
<dbReference type="EMBL" id="JAWUZT010000039">
    <property type="protein sequence ID" value="MDW8517110.1"/>
    <property type="molecule type" value="Genomic_DNA"/>
</dbReference>
<dbReference type="InterPro" id="IPR051537">
    <property type="entry name" value="DNA_Adenine_Mtase"/>
</dbReference>
<dbReference type="NCBIfam" id="TIGR00497">
    <property type="entry name" value="hsdM"/>
    <property type="match status" value="1"/>
</dbReference>
<evidence type="ECO:0000256" key="1">
    <source>
        <dbReference type="ARBA" id="ARBA00006594"/>
    </source>
</evidence>
<dbReference type="EC" id="2.1.1.72" evidence="2"/>
<organism evidence="11 12">
    <name type="scientific">Priestia flexa</name>
    <dbReference type="NCBI Taxonomy" id="86664"/>
    <lineage>
        <taxon>Bacteria</taxon>
        <taxon>Bacillati</taxon>
        <taxon>Bacillota</taxon>
        <taxon>Bacilli</taxon>
        <taxon>Bacillales</taxon>
        <taxon>Bacillaceae</taxon>
        <taxon>Priestia</taxon>
    </lineage>
</organism>
<reference evidence="12" key="1">
    <citation type="submission" date="2023-07" db="EMBL/GenBank/DDBJ databases">
        <title>Draft genomic sequences of Priestia flexa CCM isolated from the soil of an abandoned mine contaminated by free cyanide in the high Andean zone of Tacna, Peru.</title>
        <authorList>
            <person name="Caceda Quiroz C.J."/>
            <person name="Maraza Chooque G.J."/>
            <person name="Fora Quispe G.L."/>
            <person name="Carpio Mamani M."/>
        </authorList>
    </citation>
    <scope>NUCLEOTIDE SEQUENCE [LARGE SCALE GENOMIC DNA]</scope>
    <source>
        <strain evidence="12">CCM</strain>
    </source>
</reference>
<comment type="caution">
    <text evidence="11">The sequence shown here is derived from an EMBL/GenBank/DDBJ whole genome shotgun (WGS) entry which is preliminary data.</text>
</comment>
<evidence type="ECO:0000256" key="2">
    <source>
        <dbReference type="ARBA" id="ARBA00011900"/>
    </source>
</evidence>
<keyword evidence="12" id="KW-1185">Reference proteome</keyword>
<dbReference type="InterPro" id="IPR038333">
    <property type="entry name" value="T1MK-like_N_sf"/>
</dbReference>
<dbReference type="PANTHER" id="PTHR42933:SF3">
    <property type="entry name" value="TYPE I RESTRICTION ENZYME MJAVIII METHYLASE SUBUNIT"/>
    <property type="match status" value="1"/>
</dbReference>
<dbReference type="Pfam" id="PF02384">
    <property type="entry name" value="N6_Mtase"/>
    <property type="match status" value="1"/>
</dbReference>
<name>A0ABU4J818_9BACI</name>
<keyword evidence="3 11" id="KW-0489">Methyltransferase</keyword>
<evidence type="ECO:0000256" key="6">
    <source>
        <dbReference type="ARBA" id="ARBA00022747"/>
    </source>
</evidence>
<evidence type="ECO:0000256" key="5">
    <source>
        <dbReference type="ARBA" id="ARBA00022691"/>
    </source>
</evidence>
<accession>A0ABU4J818</accession>
<dbReference type="InterPro" id="IPR022749">
    <property type="entry name" value="D12N6_MeTrfase_N"/>
</dbReference>
<keyword evidence="5" id="KW-0949">S-adenosyl-L-methionine</keyword>
<sequence>MSEKVTKDQINSVLWQAADTFRGKVDSSTYKDYILTMLFIKYLSDAYKEHLEEYTKRYDGDEQRIQRALSRERFVLDEHSTFDYLYSKRTDVEIGEIINKALERLENENTGKLRGVFRNIDFNSEAILGKAKERNAMLRSLLEDFNKLTLKPSVVGNEDVIGDAYQYMIERFASDAGKKGGEFYTPSMASELLARLVKPQENDRIYDPTCGSGSLLIRVANQVPNKKVAIYGQERNGATHSLALMNMYLHGIDDAKIEWGDTLANPLHLEDGKLMKFQAIVANPPFSLDKWAMGFAGEGNTDSKFKMDASLDPYRRFEWGVPPSSKGDYAFVQHMLYSLAENGRMATILPHGVLFRGASEGKIRKQIIEMNLLEAVIGLPEGLFYGTGIPACILVFKKNRTRKEVLFIDASAEGNYEKGKNQNQLREQDIAKIVETYDNWEAIDKYSYVATIDEIKENDYNLNIPRYVDTFEEEEPVDMAQVKENIANIKQELQEVEAEMEKYLKELGL</sequence>
<evidence type="ECO:0000256" key="7">
    <source>
        <dbReference type="ARBA" id="ARBA00047942"/>
    </source>
</evidence>
<evidence type="ECO:0000256" key="4">
    <source>
        <dbReference type="ARBA" id="ARBA00022679"/>
    </source>
</evidence>
<evidence type="ECO:0000256" key="8">
    <source>
        <dbReference type="SAM" id="Coils"/>
    </source>
</evidence>
<feature type="coiled-coil region" evidence="8">
    <location>
        <begin position="479"/>
        <end position="506"/>
    </location>
</feature>
<evidence type="ECO:0000259" key="9">
    <source>
        <dbReference type="Pfam" id="PF02384"/>
    </source>
</evidence>
<evidence type="ECO:0000256" key="3">
    <source>
        <dbReference type="ARBA" id="ARBA00022603"/>
    </source>
</evidence>
<dbReference type="SUPFAM" id="SSF53335">
    <property type="entry name" value="S-adenosyl-L-methionine-dependent methyltransferases"/>
    <property type="match status" value="1"/>
</dbReference>
<dbReference type="GO" id="GO:0032259">
    <property type="term" value="P:methylation"/>
    <property type="evidence" value="ECO:0007669"/>
    <property type="project" value="UniProtKB-KW"/>
</dbReference>
<evidence type="ECO:0000313" key="11">
    <source>
        <dbReference type="EMBL" id="MDW8517110.1"/>
    </source>
</evidence>
<dbReference type="GO" id="GO:0009007">
    <property type="term" value="F:site-specific DNA-methyltransferase (adenine-specific) activity"/>
    <property type="evidence" value="ECO:0007669"/>
    <property type="project" value="UniProtKB-EC"/>
</dbReference>
<dbReference type="InterPro" id="IPR004546">
    <property type="entry name" value="Restrct_endonuc_T1M"/>
</dbReference>
<dbReference type="Pfam" id="PF12161">
    <property type="entry name" value="HsdM_N"/>
    <property type="match status" value="1"/>
</dbReference>
<dbReference type="InterPro" id="IPR029063">
    <property type="entry name" value="SAM-dependent_MTases_sf"/>
</dbReference>
<dbReference type="PANTHER" id="PTHR42933">
    <property type="entry name" value="SLR6095 PROTEIN"/>
    <property type="match status" value="1"/>
</dbReference>
<gene>
    <name evidence="11" type="ORF">RIB56_13315</name>
</gene>
<feature type="domain" description="N6 adenine-specific DNA methyltransferase N-terminal" evidence="10">
    <location>
        <begin position="10"/>
        <end position="145"/>
    </location>
</feature>
<protein>
    <recommendedName>
        <fullName evidence="2">site-specific DNA-methyltransferase (adenine-specific)</fullName>
        <ecNumber evidence="2">2.1.1.72</ecNumber>
    </recommendedName>
</protein>
<comment type="catalytic activity">
    <reaction evidence="7">
        <text>a 2'-deoxyadenosine in DNA + S-adenosyl-L-methionine = an N(6)-methyl-2'-deoxyadenosine in DNA + S-adenosyl-L-homocysteine + H(+)</text>
        <dbReference type="Rhea" id="RHEA:15197"/>
        <dbReference type="Rhea" id="RHEA-COMP:12418"/>
        <dbReference type="Rhea" id="RHEA-COMP:12419"/>
        <dbReference type="ChEBI" id="CHEBI:15378"/>
        <dbReference type="ChEBI" id="CHEBI:57856"/>
        <dbReference type="ChEBI" id="CHEBI:59789"/>
        <dbReference type="ChEBI" id="CHEBI:90615"/>
        <dbReference type="ChEBI" id="CHEBI:90616"/>
        <dbReference type="EC" id="2.1.1.72"/>
    </reaction>
</comment>
<dbReference type="InterPro" id="IPR003356">
    <property type="entry name" value="DNA_methylase_A-5"/>
</dbReference>
<evidence type="ECO:0000313" key="12">
    <source>
        <dbReference type="Proteomes" id="UP001284771"/>
    </source>
</evidence>
<dbReference type="Proteomes" id="UP001284771">
    <property type="component" value="Unassembled WGS sequence"/>
</dbReference>
<comment type="similarity">
    <text evidence="1">Belongs to the N(4)/N(6)-methyltransferase family.</text>
</comment>